<dbReference type="Proteomes" id="UP001497444">
    <property type="component" value="Chromosome 10"/>
</dbReference>
<accession>A0ABP0VTJ6</accession>
<feature type="compositionally biased region" description="Basic and acidic residues" evidence="1">
    <location>
        <begin position="11"/>
        <end position="23"/>
    </location>
</feature>
<feature type="region of interest" description="Disordered" evidence="1">
    <location>
        <begin position="1"/>
        <end position="32"/>
    </location>
</feature>
<dbReference type="EMBL" id="OZ020105">
    <property type="protein sequence ID" value="CAK9257639.1"/>
    <property type="molecule type" value="Genomic_DNA"/>
</dbReference>
<proteinExistence type="predicted"/>
<sequence>MAEPPKSSSRSKSETRAEAERLPNGDTTPKIKLSFGIPRLANPQALALEANTNPFASPSEGNRGAELRNKLLEDAVEG</sequence>
<feature type="compositionally biased region" description="Low complexity" evidence="1">
    <location>
        <begin position="1"/>
        <end position="10"/>
    </location>
</feature>
<evidence type="ECO:0000313" key="3">
    <source>
        <dbReference type="Proteomes" id="UP001497444"/>
    </source>
</evidence>
<organism evidence="2 3">
    <name type="scientific">Sphagnum jensenii</name>
    <dbReference type="NCBI Taxonomy" id="128206"/>
    <lineage>
        <taxon>Eukaryota</taxon>
        <taxon>Viridiplantae</taxon>
        <taxon>Streptophyta</taxon>
        <taxon>Embryophyta</taxon>
        <taxon>Bryophyta</taxon>
        <taxon>Sphagnophytina</taxon>
        <taxon>Sphagnopsida</taxon>
        <taxon>Sphagnales</taxon>
        <taxon>Sphagnaceae</taxon>
        <taxon>Sphagnum</taxon>
    </lineage>
</organism>
<protein>
    <submittedName>
        <fullName evidence="2">Uncharacterized protein</fullName>
    </submittedName>
</protein>
<gene>
    <name evidence="2" type="ORF">CSSPJE1EN1_LOCUS3117</name>
</gene>
<evidence type="ECO:0000313" key="2">
    <source>
        <dbReference type="EMBL" id="CAK9257639.1"/>
    </source>
</evidence>
<evidence type="ECO:0000256" key="1">
    <source>
        <dbReference type="SAM" id="MobiDB-lite"/>
    </source>
</evidence>
<keyword evidence="3" id="KW-1185">Reference proteome</keyword>
<name>A0ABP0VTJ6_9BRYO</name>
<reference evidence="2" key="1">
    <citation type="submission" date="2024-02" db="EMBL/GenBank/DDBJ databases">
        <authorList>
            <consortium name="ELIXIR-Norway"/>
            <consortium name="Elixir Norway"/>
        </authorList>
    </citation>
    <scope>NUCLEOTIDE SEQUENCE</scope>
</reference>